<evidence type="ECO:0000313" key="3">
    <source>
        <dbReference type="Proteomes" id="UP001419910"/>
    </source>
</evidence>
<comment type="caution">
    <text evidence="2">The sequence shown here is derived from an EMBL/GenBank/DDBJ whole genome shotgun (WGS) entry which is preliminary data.</text>
</comment>
<proteinExistence type="predicted"/>
<evidence type="ECO:0000259" key="1">
    <source>
        <dbReference type="Pfam" id="PF24693"/>
    </source>
</evidence>
<keyword evidence="3" id="KW-1185">Reference proteome</keyword>
<dbReference type="Proteomes" id="UP001419910">
    <property type="component" value="Unassembled WGS sequence"/>
</dbReference>
<gene>
    <name evidence="2" type="ORF">ABC974_01600</name>
</gene>
<protein>
    <recommendedName>
        <fullName evidence="1">DUF7660 domain-containing protein</fullName>
    </recommendedName>
</protein>
<reference evidence="2 3" key="1">
    <citation type="submission" date="2024-05" db="EMBL/GenBank/DDBJ databases">
        <authorList>
            <person name="Liu Q."/>
            <person name="Xin Y.-H."/>
        </authorList>
    </citation>
    <scope>NUCLEOTIDE SEQUENCE [LARGE SCALE GENOMIC DNA]</scope>
    <source>
        <strain evidence="2 3">CGMCC 1.10181</strain>
    </source>
</reference>
<feature type="domain" description="DUF7660" evidence="1">
    <location>
        <begin position="4"/>
        <end position="67"/>
    </location>
</feature>
<evidence type="ECO:0000313" key="2">
    <source>
        <dbReference type="EMBL" id="MEN2788306.1"/>
    </source>
</evidence>
<name>A0ABU9XXP3_9SPHN</name>
<accession>A0ABU9XXP3</accession>
<dbReference type="EMBL" id="JBDIME010000001">
    <property type="protein sequence ID" value="MEN2788306.1"/>
    <property type="molecule type" value="Genomic_DNA"/>
</dbReference>
<sequence>MNDRASFLEFLAAMRSDFGAGALAWESAKLGSFLEAMEAWATDSSLPVQANPWRHAADLLHAGAFYE</sequence>
<dbReference type="Pfam" id="PF24693">
    <property type="entry name" value="DUF7660"/>
    <property type="match status" value="1"/>
</dbReference>
<organism evidence="2 3">
    <name type="scientific">Sphingomonas oligophenolica</name>
    <dbReference type="NCBI Taxonomy" id="301154"/>
    <lineage>
        <taxon>Bacteria</taxon>
        <taxon>Pseudomonadati</taxon>
        <taxon>Pseudomonadota</taxon>
        <taxon>Alphaproteobacteria</taxon>
        <taxon>Sphingomonadales</taxon>
        <taxon>Sphingomonadaceae</taxon>
        <taxon>Sphingomonas</taxon>
    </lineage>
</organism>
<dbReference type="InterPro" id="IPR056077">
    <property type="entry name" value="DUF7660"/>
</dbReference>